<dbReference type="AlphaFoldDB" id="R0IR10"/>
<dbReference type="EMBL" id="KB908592">
    <property type="protein sequence ID" value="EOA87111.1"/>
    <property type="molecule type" value="Genomic_DNA"/>
</dbReference>
<evidence type="ECO:0000313" key="3">
    <source>
        <dbReference type="Proteomes" id="UP000016935"/>
    </source>
</evidence>
<keyword evidence="3" id="KW-1185">Reference proteome</keyword>
<protein>
    <submittedName>
        <fullName evidence="2">Uncharacterized protein</fullName>
    </submittedName>
</protein>
<gene>
    <name evidence="2" type="ORF">SETTUDRAFT_19627</name>
</gene>
<dbReference type="RefSeq" id="XP_008024930.1">
    <property type="nucleotide sequence ID" value="XM_008026739.1"/>
</dbReference>
<feature type="region of interest" description="Disordered" evidence="1">
    <location>
        <begin position="51"/>
        <end position="106"/>
    </location>
</feature>
<dbReference type="Proteomes" id="UP000016935">
    <property type="component" value="Unassembled WGS sequence"/>
</dbReference>
<dbReference type="HOGENOM" id="CLU_2224828_0_0_1"/>
<dbReference type="GeneID" id="19402217"/>
<feature type="compositionally biased region" description="Basic and acidic residues" evidence="1">
    <location>
        <begin position="92"/>
        <end position="106"/>
    </location>
</feature>
<evidence type="ECO:0000313" key="2">
    <source>
        <dbReference type="EMBL" id="EOA87111.1"/>
    </source>
</evidence>
<sequence length="106" mass="11763">MRVSIAKSGKNVENGELALKTRSPWSYVWQRKSRPVLRLARGVSLTARECSSPPHLEVSRGQWPLGKGLFNKGKEAESPSGNEIKGSMKPLGQKEQRTRACTSDKE</sequence>
<reference evidence="2 3" key="1">
    <citation type="journal article" date="2012" name="PLoS Pathog.">
        <title>Diverse lifestyles and strategies of plant pathogenesis encoded in the genomes of eighteen Dothideomycetes fungi.</title>
        <authorList>
            <person name="Ohm R.A."/>
            <person name="Feau N."/>
            <person name="Henrissat B."/>
            <person name="Schoch C.L."/>
            <person name="Horwitz B.A."/>
            <person name="Barry K.W."/>
            <person name="Condon B.J."/>
            <person name="Copeland A.C."/>
            <person name="Dhillon B."/>
            <person name="Glaser F."/>
            <person name="Hesse C.N."/>
            <person name="Kosti I."/>
            <person name="LaButti K."/>
            <person name="Lindquist E.A."/>
            <person name="Lucas S."/>
            <person name="Salamov A.A."/>
            <person name="Bradshaw R.E."/>
            <person name="Ciuffetti L."/>
            <person name="Hamelin R.C."/>
            <person name="Kema G.H.J."/>
            <person name="Lawrence C."/>
            <person name="Scott J.A."/>
            <person name="Spatafora J.W."/>
            <person name="Turgeon B.G."/>
            <person name="de Wit P.J.G.M."/>
            <person name="Zhong S."/>
            <person name="Goodwin S.B."/>
            <person name="Grigoriev I.V."/>
        </authorList>
    </citation>
    <scope>NUCLEOTIDE SEQUENCE [LARGE SCALE GENOMIC DNA]</scope>
    <source>
        <strain evidence="3">28A</strain>
    </source>
</reference>
<evidence type="ECO:0000256" key="1">
    <source>
        <dbReference type="SAM" id="MobiDB-lite"/>
    </source>
</evidence>
<proteinExistence type="predicted"/>
<name>R0IR10_EXST2</name>
<organism evidence="2 3">
    <name type="scientific">Exserohilum turcicum (strain 28A)</name>
    <name type="common">Northern leaf blight fungus</name>
    <name type="synonym">Setosphaeria turcica</name>
    <dbReference type="NCBI Taxonomy" id="671987"/>
    <lineage>
        <taxon>Eukaryota</taxon>
        <taxon>Fungi</taxon>
        <taxon>Dikarya</taxon>
        <taxon>Ascomycota</taxon>
        <taxon>Pezizomycotina</taxon>
        <taxon>Dothideomycetes</taxon>
        <taxon>Pleosporomycetidae</taxon>
        <taxon>Pleosporales</taxon>
        <taxon>Pleosporineae</taxon>
        <taxon>Pleosporaceae</taxon>
        <taxon>Exserohilum</taxon>
    </lineage>
</organism>
<accession>R0IR10</accession>
<reference evidence="2 3" key="2">
    <citation type="journal article" date="2013" name="PLoS Genet.">
        <title>Comparative genome structure, secondary metabolite, and effector coding capacity across Cochliobolus pathogens.</title>
        <authorList>
            <person name="Condon B.J."/>
            <person name="Leng Y."/>
            <person name="Wu D."/>
            <person name="Bushley K.E."/>
            <person name="Ohm R.A."/>
            <person name="Otillar R."/>
            <person name="Martin J."/>
            <person name="Schackwitz W."/>
            <person name="Grimwood J."/>
            <person name="MohdZainudin N."/>
            <person name="Xue C."/>
            <person name="Wang R."/>
            <person name="Manning V.A."/>
            <person name="Dhillon B."/>
            <person name="Tu Z.J."/>
            <person name="Steffenson B.J."/>
            <person name="Salamov A."/>
            <person name="Sun H."/>
            <person name="Lowry S."/>
            <person name="LaButti K."/>
            <person name="Han J."/>
            <person name="Copeland A."/>
            <person name="Lindquist E."/>
            <person name="Barry K."/>
            <person name="Schmutz J."/>
            <person name="Baker S.E."/>
            <person name="Ciuffetti L.M."/>
            <person name="Grigoriev I.V."/>
            <person name="Zhong S."/>
            <person name="Turgeon B.G."/>
        </authorList>
    </citation>
    <scope>NUCLEOTIDE SEQUENCE [LARGE SCALE GENOMIC DNA]</scope>
    <source>
        <strain evidence="3">28A</strain>
    </source>
</reference>